<organism evidence="1 2">
    <name type="scientific">Algibacter miyuki</name>
    <dbReference type="NCBI Taxonomy" id="1306933"/>
    <lineage>
        <taxon>Bacteria</taxon>
        <taxon>Pseudomonadati</taxon>
        <taxon>Bacteroidota</taxon>
        <taxon>Flavobacteriia</taxon>
        <taxon>Flavobacteriales</taxon>
        <taxon>Flavobacteriaceae</taxon>
        <taxon>Algibacter</taxon>
    </lineage>
</organism>
<evidence type="ECO:0008006" key="3">
    <source>
        <dbReference type="Google" id="ProtNLM"/>
    </source>
</evidence>
<accession>A0ABV5H468</accession>
<evidence type="ECO:0000313" key="2">
    <source>
        <dbReference type="Proteomes" id="UP001589590"/>
    </source>
</evidence>
<name>A0ABV5H468_9FLAO</name>
<dbReference type="Proteomes" id="UP001589590">
    <property type="component" value="Unassembled WGS sequence"/>
</dbReference>
<dbReference type="EMBL" id="JBHMFA010000010">
    <property type="protein sequence ID" value="MFB9106115.1"/>
    <property type="molecule type" value="Genomic_DNA"/>
</dbReference>
<gene>
    <name evidence="1" type="ORF">ACFFU1_14525</name>
</gene>
<comment type="caution">
    <text evidence="1">The sequence shown here is derived from an EMBL/GenBank/DDBJ whole genome shotgun (WGS) entry which is preliminary data.</text>
</comment>
<sequence length="87" mass="10189">MSRKIKIFMPCNEANNICNKAQYKEASLLEKLKLNLHLIYCKACRGYSLNNSKLTKRIEDSKLECLDPKCKEDMKKDLEKALKEQLH</sequence>
<reference evidence="1 2" key="1">
    <citation type="submission" date="2024-09" db="EMBL/GenBank/DDBJ databases">
        <authorList>
            <person name="Sun Q."/>
            <person name="Mori K."/>
        </authorList>
    </citation>
    <scope>NUCLEOTIDE SEQUENCE [LARGE SCALE GENOMIC DNA]</scope>
    <source>
        <strain evidence="1 2">CECT 8300</strain>
    </source>
</reference>
<keyword evidence="2" id="KW-1185">Reference proteome</keyword>
<proteinExistence type="predicted"/>
<protein>
    <recommendedName>
        <fullName evidence="3">Glycine dehydrogenase</fullName>
    </recommendedName>
</protein>
<dbReference type="RefSeq" id="WP_290268583.1">
    <property type="nucleotide sequence ID" value="NZ_JAUFQP010000007.1"/>
</dbReference>
<evidence type="ECO:0000313" key="1">
    <source>
        <dbReference type="EMBL" id="MFB9106115.1"/>
    </source>
</evidence>